<keyword evidence="2" id="KW-0560">Oxidoreductase</keyword>
<dbReference type="PRINTS" id="PR00081">
    <property type="entry name" value="GDHRDH"/>
</dbReference>
<evidence type="ECO:0000256" key="9">
    <source>
        <dbReference type="ARBA" id="ARBA00045650"/>
    </source>
</evidence>
<dbReference type="AlphaFoldDB" id="A0A6L5HZX4"/>
<comment type="catalytic activity">
    <reaction evidence="3">
        <text>L-allo-threonine + NADP(+) = aminoacetone + CO2 + NADPH</text>
        <dbReference type="Rhea" id="RHEA:43524"/>
        <dbReference type="ChEBI" id="CHEBI:16526"/>
        <dbReference type="ChEBI" id="CHEBI:57783"/>
        <dbReference type="ChEBI" id="CHEBI:58320"/>
        <dbReference type="ChEBI" id="CHEBI:58349"/>
        <dbReference type="ChEBI" id="CHEBI:58585"/>
        <dbReference type="EC" id="1.1.1.381"/>
    </reaction>
</comment>
<comment type="similarity">
    <text evidence="1 11">Belongs to the short-chain dehydrogenases/reductases (SDR) family.</text>
</comment>
<protein>
    <recommendedName>
        <fullName evidence="6">NADP-dependent 3-hydroxy acid dehydrogenase YdfG</fullName>
        <ecNumber evidence="4">1.1.1.298</ecNumber>
        <ecNumber evidence="5">1.1.1.381</ecNumber>
    </recommendedName>
    <alternativeName>
        <fullName evidence="8">L-allo-threonine dehydrogenase</fullName>
    </alternativeName>
    <alternativeName>
        <fullName evidence="7">Malonic semialdehyde reductase</fullName>
    </alternativeName>
</protein>
<dbReference type="GO" id="GO:0035527">
    <property type="term" value="F:3-hydroxypropionate dehydrogenase (NADP+) activity"/>
    <property type="evidence" value="ECO:0007669"/>
    <property type="project" value="UniProtKB-EC"/>
</dbReference>
<gene>
    <name evidence="12" type="ORF">GHO27_25060</name>
</gene>
<evidence type="ECO:0000256" key="11">
    <source>
        <dbReference type="RuleBase" id="RU000363"/>
    </source>
</evidence>
<evidence type="ECO:0000256" key="6">
    <source>
        <dbReference type="ARBA" id="ARBA00044065"/>
    </source>
</evidence>
<dbReference type="Gene3D" id="3.40.50.720">
    <property type="entry name" value="NAD(P)-binding Rossmann-like Domain"/>
    <property type="match status" value="1"/>
</dbReference>
<proteinExistence type="inferred from homology"/>
<dbReference type="Pfam" id="PF00106">
    <property type="entry name" value="adh_short"/>
    <property type="match status" value="1"/>
</dbReference>
<evidence type="ECO:0000256" key="4">
    <source>
        <dbReference type="ARBA" id="ARBA00044050"/>
    </source>
</evidence>
<name>A0A6L5HZX4_9PSED</name>
<accession>A0A6L5HZX4</accession>
<evidence type="ECO:0000256" key="3">
    <source>
        <dbReference type="ARBA" id="ARBA00043812"/>
    </source>
</evidence>
<evidence type="ECO:0000256" key="1">
    <source>
        <dbReference type="ARBA" id="ARBA00006484"/>
    </source>
</evidence>
<evidence type="ECO:0000256" key="5">
    <source>
        <dbReference type="ARBA" id="ARBA00044059"/>
    </source>
</evidence>
<dbReference type="InterPro" id="IPR002347">
    <property type="entry name" value="SDR_fam"/>
</dbReference>
<evidence type="ECO:0000313" key="12">
    <source>
        <dbReference type="EMBL" id="MQU08929.1"/>
    </source>
</evidence>
<dbReference type="PIRSF" id="PIRSF000126">
    <property type="entry name" value="11-beta-HSD1"/>
    <property type="match status" value="1"/>
</dbReference>
<dbReference type="PROSITE" id="PS00061">
    <property type="entry name" value="ADH_SHORT"/>
    <property type="match status" value="1"/>
</dbReference>
<dbReference type="SUPFAM" id="SSF51735">
    <property type="entry name" value="NAD(P)-binding Rossmann-fold domains"/>
    <property type="match status" value="1"/>
</dbReference>
<evidence type="ECO:0000256" key="8">
    <source>
        <dbReference type="ARBA" id="ARBA00044349"/>
    </source>
</evidence>
<dbReference type="PRINTS" id="PR00080">
    <property type="entry name" value="SDRFAMILY"/>
</dbReference>
<dbReference type="EC" id="1.1.1.381" evidence="5"/>
<evidence type="ECO:0000256" key="7">
    <source>
        <dbReference type="ARBA" id="ARBA00044271"/>
    </source>
</evidence>
<organism evidence="12 13">
    <name type="scientific">Pseudomonas helleri</name>
    <dbReference type="NCBI Taxonomy" id="1608996"/>
    <lineage>
        <taxon>Bacteria</taxon>
        <taxon>Pseudomonadati</taxon>
        <taxon>Pseudomonadota</taxon>
        <taxon>Gammaproteobacteria</taxon>
        <taxon>Pseudomonadales</taxon>
        <taxon>Pseudomonadaceae</taxon>
        <taxon>Pseudomonas</taxon>
    </lineage>
</organism>
<evidence type="ECO:0000256" key="2">
    <source>
        <dbReference type="ARBA" id="ARBA00023002"/>
    </source>
</evidence>
<sequence length="266" mass="28072">MPYSKTAVVTGASSGIGAVYADRLAARGYDLVLVARRGDRLAALSEKLTLQYGIKAQSLVADLGNDADVAKVEERLISDPSIQLLVNNAGFARLRPLADSSLDDSLSQINVNITALTRLAQAALKGFRARKEGILINIASVLAVHSLPVSSVYSGTKAYVLAFSRGLQEEFSGTGIKVQVVMPAATDTEIWTEGVSGIPLSALSAERVMTAQHCVDAALAGLDADEQVTWPSVADAGLWHAFDTARSTLFDATQVGAPAPRYNLTK</sequence>
<dbReference type="PANTHER" id="PTHR43086:SF3">
    <property type="entry name" value="NADP-DEPENDENT 3-HYDROXY ACID DEHYDROGENASE YDFG"/>
    <property type="match status" value="1"/>
</dbReference>
<dbReference type="InterPro" id="IPR036291">
    <property type="entry name" value="NAD(P)-bd_dom_sf"/>
</dbReference>
<reference evidence="12 13" key="1">
    <citation type="submission" date="2019-10" db="EMBL/GenBank/DDBJ databases">
        <title>Evaluation of single-gene subtyping targets for Pseudomonas.</title>
        <authorList>
            <person name="Reichler S.J."/>
            <person name="Orsi R.H."/>
            <person name="Wiedmann M."/>
            <person name="Martin N.H."/>
            <person name="Murphy S.I."/>
        </authorList>
    </citation>
    <scope>NUCLEOTIDE SEQUENCE [LARGE SCALE GENOMIC DNA]</scope>
    <source>
        <strain evidence="12 13">FSL R10-1637</strain>
    </source>
</reference>
<evidence type="ECO:0000256" key="10">
    <source>
        <dbReference type="ARBA" id="ARBA00047274"/>
    </source>
</evidence>
<comment type="function">
    <text evidence="9">NADP-dependent dehydrogenase with broad substrate specificity acting on 3-hydroxy acids. Catalyzes the NADP-dependent oxidation of L-allo-threonine to L-2-amino-3-keto-butyrate, which is spontaneously decarboxylated into aminoacetone. Also acts on D-threonine, L-serine, D-serine, D-3-hydroxyisobutyrate, L-3-hydroxyisobutyrate, D-glycerate and L-glycerate. Able to catalyze the reduction of the malonic semialdehyde to 3-hydroxypropionic acid. YdfG is apparently supplementing RutE, the presumed malonic semialdehyde reductase involved in pyrimidine degradation since both are able to detoxify malonic semialdehyde.</text>
</comment>
<dbReference type="EC" id="1.1.1.298" evidence="4"/>
<comment type="caution">
    <text evidence="12">The sequence shown here is derived from an EMBL/GenBank/DDBJ whole genome shotgun (WGS) entry which is preliminary data.</text>
</comment>
<dbReference type="RefSeq" id="WP_153375744.1">
    <property type="nucleotide sequence ID" value="NZ_WIVU01000081.1"/>
</dbReference>
<dbReference type="PANTHER" id="PTHR43086">
    <property type="entry name" value="VERY-LONG-CHAIN 3-OXOOACYL-COA REDUCTASE"/>
    <property type="match status" value="1"/>
</dbReference>
<dbReference type="InterPro" id="IPR020904">
    <property type="entry name" value="Sc_DH/Rdtase_CS"/>
</dbReference>
<dbReference type="Proteomes" id="UP000478064">
    <property type="component" value="Unassembled WGS sequence"/>
</dbReference>
<evidence type="ECO:0000313" key="13">
    <source>
        <dbReference type="Proteomes" id="UP000478064"/>
    </source>
</evidence>
<dbReference type="EMBL" id="WIVU01000081">
    <property type="protein sequence ID" value="MQU08929.1"/>
    <property type="molecule type" value="Genomic_DNA"/>
</dbReference>
<comment type="catalytic activity">
    <reaction evidence="10">
        <text>3-hydroxypropanoate + NADP(+) = 3-oxopropanoate + NADPH + H(+)</text>
        <dbReference type="Rhea" id="RHEA:26438"/>
        <dbReference type="ChEBI" id="CHEBI:15378"/>
        <dbReference type="ChEBI" id="CHEBI:16510"/>
        <dbReference type="ChEBI" id="CHEBI:33190"/>
        <dbReference type="ChEBI" id="CHEBI:57783"/>
        <dbReference type="ChEBI" id="CHEBI:58349"/>
        <dbReference type="EC" id="1.1.1.298"/>
    </reaction>
</comment>